<organism evidence="1 2">
    <name type="scientific">Dallia pectoralis</name>
    <name type="common">Alaska blackfish</name>
    <dbReference type="NCBI Taxonomy" id="75939"/>
    <lineage>
        <taxon>Eukaryota</taxon>
        <taxon>Metazoa</taxon>
        <taxon>Chordata</taxon>
        <taxon>Craniata</taxon>
        <taxon>Vertebrata</taxon>
        <taxon>Euteleostomi</taxon>
        <taxon>Actinopterygii</taxon>
        <taxon>Neopterygii</taxon>
        <taxon>Teleostei</taxon>
        <taxon>Protacanthopterygii</taxon>
        <taxon>Esociformes</taxon>
        <taxon>Umbridae</taxon>
        <taxon>Dallia</taxon>
    </lineage>
</organism>
<protein>
    <submittedName>
        <fullName evidence="1">Uncharacterized protein</fullName>
    </submittedName>
</protein>
<accession>A0ACC2G9G1</accession>
<evidence type="ECO:0000313" key="1">
    <source>
        <dbReference type="EMBL" id="KAJ8000237.1"/>
    </source>
</evidence>
<sequence length="85" mass="9039">MMAVIRDVGEGHGEDDGLRARPTLARTWPFALSFPPLACKWQTLATTTPPAEASSHTSSRIDSANQTCLPGQLLSCISDISPGTE</sequence>
<comment type="caution">
    <text evidence="1">The sequence shown here is derived from an EMBL/GenBank/DDBJ whole genome shotgun (WGS) entry which is preliminary data.</text>
</comment>
<keyword evidence="2" id="KW-1185">Reference proteome</keyword>
<gene>
    <name evidence="1" type="ORF">DPEC_G00202750</name>
</gene>
<proteinExistence type="predicted"/>
<reference evidence="1" key="1">
    <citation type="submission" date="2021-05" db="EMBL/GenBank/DDBJ databases">
        <authorList>
            <person name="Pan Q."/>
            <person name="Jouanno E."/>
            <person name="Zahm M."/>
            <person name="Klopp C."/>
            <person name="Cabau C."/>
            <person name="Louis A."/>
            <person name="Berthelot C."/>
            <person name="Parey E."/>
            <person name="Roest Crollius H."/>
            <person name="Montfort J."/>
            <person name="Robinson-Rechavi M."/>
            <person name="Bouchez O."/>
            <person name="Lampietro C."/>
            <person name="Lopez Roques C."/>
            <person name="Donnadieu C."/>
            <person name="Postlethwait J."/>
            <person name="Bobe J."/>
            <person name="Dillon D."/>
            <person name="Chandos A."/>
            <person name="von Hippel F."/>
            <person name="Guiguen Y."/>
        </authorList>
    </citation>
    <scope>NUCLEOTIDE SEQUENCE</scope>
    <source>
        <strain evidence="1">YG-Jan2019</strain>
    </source>
</reference>
<dbReference type="EMBL" id="CM055743">
    <property type="protein sequence ID" value="KAJ8000237.1"/>
    <property type="molecule type" value="Genomic_DNA"/>
</dbReference>
<dbReference type="Proteomes" id="UP001157502">
    <property type="component" value="Chromosome 16"/>
</dbReference>
<name>A0ACC2G9G1_DALPE</name>
<evidence type="ECO:0000313" key="2">
    <source>
        <dbReference type="Proteomes" id="UP001157502"/>
    </source>
</evidence>